<dbReference type="Proteomes" id="UP000477739">
    <property type="component" value="Unassembled WGS sequence"/>
</dbReference>
<dbReference type="InterPro" id="IPR041519">
    <property type="entry name" value="HEPN_RiboL-PSP"/>
</dbReference>
<gene>
    <name evidence="2" type="ORF">GJV78_22080</name>
</gene>
<dbReference type="OrthoDB" id="571721at2"/>
<name>A0A6L6IQS7_9ENTR</name>
<evidence type="ECO:0000313" key="3">
    <source>
        <dbReference type="Proteomes" id="UP000477739"/>
    </source>
</evidence>
<reference evidence="2 3" key="1">
    <citation type="submission" date="2019-11" db="EMBL/GenBank/DDBJ databases">
        <title>Escherichia alba sp. nov. isolated from the gut of plastic-eating superworms Zophobas atratus.</title>
        <authorList>
            <person name="Yang Y."/>
        </authorList>
    </citation>
    <scope>NUCLEOTIDE SEQUENCE [LARGE SCALE GENOMIC DNA]</scope>
    <source>
        <strain evidence="3">BIT-B35</strain>
    </source>
</reference>
<dbReference type="RefSeq" id="WP_155110232.1">
    <property type="nucleotide sequence ID" value="NZ_WMJZ01000070.1"/>
</dbReference>
<keyword evidence="3" id="KW-1185">Reference proteome</keyword>
<dbReference type="AlphaFoldDB" id="A0A6L6IQS7"/>
<evidence type="ECO:0000313" key="2">
    <source>
        <dbReference type="EMBL" id="MTH48869.1"/>
    </source>
</evidence>
<dbReference type="EMBL" id="WMJZ01000070">
    <property type="protein sequence ID" value="MTH48869.1"/>
    <property type="molecule type" value="Genomic_DNA"/>
</dbReference>
<dbReference type="Pfam" id="PF18735">
    <property type="entry name" value="HEPN_RiboL-PSP"/>
    <property type="match status" value="1"/>
</dbReference>
<evidence type="ECO:0000259" key="1">
    <source>
        <dbReference type="Pfam" id="PF18735"/>
    </source>
</evidence>
<organism evidence="2 3">
    <name type="scientific">Intestinirhabdus alba</name>
    <dbReference type="NCBI Taxonomy" id="2899544"/>
    <lineage>
        <taxon>Bacteria</taxon>
        <taxon>Pseudomonadati</taxon>
        <taxon>Pseudomonadota</taxon>
        <taxon>Gammaproteobacteria</taxon>
        <taxon>Enterobacterales</taxon>
        <taxon>Enterobacteriaceae</taxon>
        <taxon>Intestinirhabdus</taxon>
    </lineage>
</organism>
<feature type="domain" description="RiboL-PSP-HEPN" evidence="1">
    <location>
        <begin position="7"/>
        <end position="189"/>
    </location>
</feature>
<comment type="caution">
    <text evidence="2">The sequence shown here is derived from an EMBL/GenBank/DDBJ whole genome shotgun (WGS) entry which is preliminary data.</text>
</comment>
<sequence length="213" mass="24342">MRSVTADFRERSESVDFLLSHIESVSSVNGSVDITVILKSCFYVALYNNIEATIYSILERVHEECSKRKFVELSPKIKDKFLHYHFGNGELNIKRKRKLADDFASSNLSFPYLSEYQKVKTVFSGNLDCYKIREVFNSYGISVGSVKGNSEHLLLVKNKRNKIAHGEQSISEAGLQVTNKKLREVQNSVNEALLDFISFADVFLQQRKFLAQI</sequence>
<proteinExistence type="predicted"/>
<protein>
    <recommendedName>
        <fullName evidence="1">RiboL-PSP-HEPN domain-containing protein</fullName>
    </recommendedName>
</protein>
<accession>A0A6L6IQS7</accession>